<evidence type="ECO:0000313" key="11">
    <source>
        <dbReference type="EMBL" id="CAB3360414.1"/>
    </source>
</evidence>
<proteinExistence type="inferred from homology"/>
<evidence type="ECO:0000256" key="6">
    <source>
        <dbReference type="ARBA" id="ARBA00022801"/>
    </source>
</evidence>
<evidence type="ECO:0000256" key="7">
    <source>
        <dbReference type="ARBA" id="ARBA00022807"/>
    </source>
</evidence>
<dbReference type="PANTHER" id="PTHR12000">
    <property type="entry name" value="HEMOGLOBINASE FAMILY MEMBER"/>
    <property type="match status" value="1"/>
</dbReference>
<evidence type="ECO:0000256" key="9">
    <source>
        <dbReference type="SAM" id="SignalP"/>
    </source>
</evidence>
<evidence type="ECO:0000256" key="1">
    <source>
        <dbReference type="ARBA" id="ARBA00000810"/>
    </source>
</evidence>
<organism evidence="11 12">
    <name type="scientific">Cloeon dipterum</name>
    <dbReference type="NCBI Taxonomy" id="197152"/>
    <lineage>
        <taxon>Eukaryota</taxon>
        <taxon>Metazoa</taxon>
        <taxon>Ecdysozoa</taxon>
        <taxon>Arthropoda</taxon>
        <taxon>Hexapoda</taxon>
        <taxon>Insecta</taxon>
        <taxon>Pterygota</taxon>
        <taxon>Palaeoptera</taxon>
        <taxon>Ephemeroptera</taxon>
        <taxon>Pisciforma</taxon>
        <taxon>Baetidae</taxon>
        <taxon>Cloeon</taxon>
    </lineage>
</organism>
<dbReference type="InterPro" id="IPR048501">
    <property type="entry name" value="Legum_prodom"/>
</dbReference>
<dbReference type="Gene3D" id="3.40.50.1460">
    <property type="match status" value="1"/>
</dbReference>
<evidence type="ECO:0000313" key="12">
    <source>
        <dbReference type="Proteomes" id="UP000494165"/>
    </source>
</evidence>
<dbReference type="Pfam" id="PF20985">
    <property type="entry name" value="Legum_prodom"/>
    <property type="match status" value="1"/>
</dbReference>
<sequence>MWRLSTVLVSVLVLVLAGPASSHLPHNGKTWALLVAGSSGYENYRHQADICHAYQILRGNGIPDEQIIVMMYDDIANSNENPIKGEIINEPGGSNVYLNISKDYTGDAVNASTFLAVLRGDKEAVTGVGSGRVLESGPHDHIFINFVDHGAPGLLAMPTDVVYASNLLSTLQDMSAKSKFAKMVLYVEACESGSMFDGILPDDTNIFVVTAADPAESSYACYFDNFRQAYLADVFSAMWMQDAEQEDLSRATLHHQFETVRTRTNTSHVEEYGDLNVGATFVKDFIGALPVNSFRSAIRHPLRDVVSSRDVAIEVLKRSIRAEKDAAKKHVLRQKLHRMNKHRKMMSTQFRTIIESVIKSKDKLNTVFNTRKQLRNLKCYEKLVQAYHRYCYNIAQNSHALSHLYKLVNVCEMGLEAELFVHSIKSVCERNSSAGFLTDYVI</sequence>
<keyword evidence="12" id="KW-1185">Reference proteome</keyword>
<dbReference type="PIRSF" id="PIRSF019663">
    <property type="entry name" value="Legumain"/>
    <property type="match status" value="1"/>
</dbReference>
<keyword evidence="4" id="KW-0645">Protease</keyword>
<dbReference type="GO" id="GO:0004197">
    <property type="term" value="F:cysteine-type endopeptidase activity"/>
    <property type="evidence" value="ECO:0007669"/>
    <property type="project" value="UniProtKB-EC"/>
</dbReference>
<feature type="signal peptide" evidence="9">
    <location>
        <begin position="1"/>
        <end position="22"/>
    </location>
</feature>
<dbReference type="PANTHER" id="PTHR12000:SF42">
    <property type="entry name" value="LEGUMAIN"/>
    <property type="match status" value="1"/>
</dbReference>
<keyword evidence="7" id="KW-0788">Thiol protease</keyword>
<gene>
    <name evidence="11" type="ORF">CLODIP_2_CD08744</name>
</gene>
<dbReference type="FunFam" id="3.40.50.1460:FF:000006">
    <property type="entry name" value="Legumain"/>
    <property type="match status" value="1"/>
</dbReference>
<feature type="active site" description="Nucleophile" evidence="8">
    <location>
        <position position="190"/>
    </location>
</feature>
<feature type="active site" evidence="8">
    <location>
        <position position="149"/>
    </location>
</feature>
<evidence type="ECO:0000256" key="4">
    <source>
        <dbReference type="ARBA" id="ARBA00022670"/>
    </source>
</evidence>
<dbReference type="InterPro" id="IPR046427">
    <property type="entry name" value="Legumain_prodom_sf"/>
</dbReference>
<dbReference type="EMBL" id="CADEPI010000003">
    <property type="protein sequence ID" value="CAB3360414.1"/>
    <property type="molecule type" value="Genomic_DNA"/>
</dbReference>
<comment type="caution">
    <text evidence="11">The sequence shown here is derived from an EMBL/GenBank/DDBJ whole genome shotgun (WGS) entry which is preliminary data.</text>
</comment>
<evidence type="ECO:0000256" key="2">
    <source>
        <dbReference type="ARBA" id="ARBA00009941"/>
    </source>
</evidence>
<dbReference type="CDD" id="cd21115">
    <property type="entry name" value="legumain_C"/>
    <property type="match status" value="1"/>
</dbReference>
<evidence type="ECO:0000256" key="8">
    <source>
        <dbReference type="PIRSR" id="PIRSR019663-1"/>
    </source>
</evidence>
<accession>A0A8S1BNF8</accession>
<dbReference type="Gene3D" id="1.10.132.130">
    <property type="match status" value="1"/>
</dbReference>
<evidence type="ECO:0000259" key="10">
    <source>
        <dbReference type="Pfam" id="PF20985"/>
    </source>
</evidence>
<dbReference type="AlphaFoldDB" id="A0A8S1BNF8"/>
<protein>
    <recommendedName>
        <fullName evidence="3">legumain</fullName>
        <ecNumber evidence="3">3.4.22.34</ecNumber>
    </recommendedName>
</protein>
<dbReference type="InterPro" id="IPR001096">
    <property type="entry name" value="Peptidase_C13"/>
</dbReference>
<dbReference type="GO" id="GO:0005773">
    <property type="term" value="C:vacuole"/>
    <property type="evidence" value="ECO:0007669"/>
    <property type="project" value="GOC"/>
</dbReference>
<evidence type="ECO:0000256" key="5">
    <source>
        <dbReference type="ARBA" id="ARBA00022729"/>
    </source>
</evidence>
<dbReference type="OrthoDB" id="192611at2759"/>
<evidence type="ECO:0000256" key="3">
    <source>
        <dbReference type="ARBA" id="ARBA00012628"/>
    </source>
</evidence>
<dbReference type="EC" id="3.4.22.34" evidence="3"/>
<dbReference type="PRINTS" id="PR00776">
    <property type="entry name" value="HEMOGLOBNASE"/>
</dbReference>
<dbReference type="GO" id="GO:0051603">
    <property type="term" value="P:proteolysis involved in protein catabolic process"/>
    <property type="evidence" value="ECO:0007669"/>
    <property type="project" value="TreeGrafter"/>
</dbReference>
<dbReference type="Pfam" id="PF01650">
    <property type="entry name" value="Peptidase_C13"/>
    <property type="match status" value="1"/>
</dbReference>
<keyword evidence="6" id="KW-0378">Hydrolase</keyword>
<dbReference type="GO" id="GO:0006624">
    <property type="term" value="P:vacuolar protein processing"/>
    <property type="evidence" value="ECO:0007669"/>
    <property type="project" value="TreeGrafter"/>
</dbReference>
<keyword evidence="5 9" id="KW-0732">Signal</keyword>
<comment type="catalytic activity">
    <reaction evidence="1">
        <text>Hydrolysis of proteins and small molecule substrates at -Asn-|-Xaa- bonds.</text>
        <dbReference type="EC" id="3.4.22.34"/>
    </reaction>
</comment>
<comment type="similarity">
    <text evidence="2">Belongs to the peptidase C13 family.</text>
</comment>
<dbReference type="Proteomes" id="UP000494165">
    <property type="component" value="Unassembled WGS sequence"/>
</dbReference>
<reference evidence="11 12" key="1">
    <citation type="submission" date="2020-04" db="EMBL/GenBank/DDBJ databases">
        <authorList>
            <person name="Alioto T."/>
            <person name="Alioto T."/>
            <person name="Gomez Garrido J."/>
        </authorList>
    </citation>
    <scope>NUCLEOTIDE SEQUENCE [LARGE SCALE GENOMIC DNA]</scope>
</reference>
<feature type="chain" id="PRO_5035913337" description="legumain" evidence="9">
    <location>
        <begin position="23"/>
        <end position="442"/>
    </location>
</feature>
<feature type="domain" description="Legumain prodomain" evidence="10">
    <location>
        <begin position="335"/>
        <end position="428"/>
    </location>
</feature>
<name>A0A8S1BNF8_9INSE</name>